<organism evidence="2 3">
    <name type="scientific">Alkalihalobacillus trypoxylicola</name>
    <dbReference type="NCBI Taxonomy" id="519424"/>
    <lineage>
        <taxon>Bacteria</taxon>
        <taxon>Bacillati</taxon>
        <taxon>Bacillota</taxon>
        <taxon>Bacilli</taxon>
        <taxon>Bacillales</taxon>
        <taxon>Bacillaceae</taxon>
        <taxon>Alkalihalobacillus</taxon>
    </lineage>
</organism>
<comment type="caution">
    <text evidence="2">The sequence shown here is derived from an EMBL/GenBank/DDBJ whole genome shotgun (WGS) entry which is preliminary data.</text>
</comment>
<dbReference type="EMBL" id="LTAO01000009">
    <property type="protein sequence ID" value="KYG33141.1"/>
    <property type="molecule type" value="Genomic_DNA"/>
</dbReference>
<accession>A0A162EKS6</accession>
<evidence type="ECO:0000313" key="3">
    <source>
        <dbReference type="Proteomes" id="UP000075806"/>
    </source>
</evidence>
<dbReference type="PIRSF" id="PIRSF021350">
    <property type="entry name" value="UCP021350"/>
    <property type="match status" value="1"/>
</dbReference>
<dbReference type="OrthoDB" id="2354672at2"/>
<dbReference type="RefSeq" id="WP_061948024.1">
    <property type="nucleotide sequence ID" value="NZ_LTAO01000009.1"/>
</dbReference>
<dbReference type="InterPro" id="IPR008308">
    <property type="entry name" value="YpbB-like"/>
</dbReference>
<sequence length="355" mass="41002">MNFDISPILFKVHQLNQGQRSIYSSYHVLKGNKTMQTIQDLHLFNLKPFFGLLPFITRSEVEESIKKNSEKNIIQTDEHNVISLTDKGALMVEEYWNDHPYFASLNGYSYSQMDIIFWNRCLLLIQSLTSIKNQKKFNPIIQDWKIQAFIKVYLMNQNQSVDSLLHAIYEEIHSFLVRCEPIQASIFVALLTSSNSVGLTLNQVAEREDLTKVEATLIHKATIHQLISELLIHDQNTISILNRLLKDLQKKSELTVSTQKTKSLLENGLSIKDISKKRQLKSATILDHIVELALVDPHFSLKKFMTLEEYLMIQKAIKQSKSHKLKDIKEALPVAVDYFLIRLVLARKDFTNGFI</sequence>
<keyword evidence="3" id="KW-1185">Reference proteome</keyword>
<proteinExistence type="predicted"/>
<protein>
    <recommendedName>
        <fullName evidence="1">Helicase Helix-turn-helix domain-containing protein</fullName>
    </recommendedName>
</protein>
<evidence type="ECO:0000313" key="2">
    <source>
        <dbReference type="EMBL" id="KYG33141.1"/>
    </source>
</evidence>
<dbReference type="Proteomes" id="UP000075806">
    <property type="component" value="Unassembled WGS sequence"/>
</dbReference>
<evidence type="ECO:0000259" key="1">
    <source>
        <dbReference type="Pfam" id="PF14493"/>
    </source>
</evidence>
<dbReference type="STRING" id="519424.AZF04_17500"/>
<gene>
    <name evidence="2" type="ORF">AZF04_17500</name>
</gene>
<reference evidence="2" key="1">
    <citation type="submission" date="2016-02" db="EMBL/GenBank/DDBJ databases">
        <title>Genome sequence of Bacillus trypoxylicola KCTC 13244(T).</title>
        <authorList>
            <person name="Jeong H."/>
            <person name="Park S.-H."/>
            <person name="Choi S.-K."/>
        </authorList>
    </citation>
    <scope>NUCLEOTIDE SEQUENCE [LARGE SCALE GENOMIC DNA]</scope>
    <source>
        <strain evidence="2">KCTC 13244</strain>
    </source>
</reference>
<dbReference type="InterPro" id="IPR029491">
    <property type="entry name" value="Helicase_HTH"/>
</dbReference>
<feature type="domain" description="Helicase Helix-turn-helix" evidence="1">
    <location>
        <begin position="257"/>
        <end position="345"/>
    </location>
</feature>
<dbReference type="AlphaFoldDB" id="A0A162EKS6"/>
<dbReference type="Pfam" id="PF14493">
    <property type="entry name" value="HTH_40"/>
    <property type="match status" value="1"/>
</dbReference>
<name>A0A162EKS6_9BACI</name>